<dbReference type="CDD" id="cd01335">
    <property type="entry name" value="Radical_SAM"/>
    <property type="match status" value="1"/>
</dbReference>
<dbReference type="Pfam" id="PF04055">
    <property type="entry name" value="Radical_SAM"/>
    <property type="match status" value="1"/>
</dbReference>
<dbReference type="EMBL" id="MG787419">
    <property type="protein sequence ID" value="AVP80592.1"/>
    <property type="molecule type" value="Genomic_DNA"/>
</dbReference>
<dbReference type="GO" id="GO:0051536">
    <property type="term" value="F:iron-sulfur cluster binding"/>
    <property type="evidence" value="ECO:0007669"/>
    <property type="project" value="UniProtKB-KW"/>
</dbReference>
<dbReference type="Gene3D" id="3.20.20.70">
    <property type="entry name" value="Aldolase class I"/>
    <property type="match status" value="1"/>
</dbReference>
<dbReference type="InterPro" id="IPR050377">
    <property type="entry name" value="Radical_SAM_PqqE_MftC-like"/>
</dbReference>
<evidence type="ECO:0000256" key="1">
    <source>
        <dbReference type="ARBA" id="ARBA00022691"/>
    </source>
</evidence>
<sequence>MYIKNTNVHEVYFKNKVLLVNLNNGQWVRTSRKYFEVLNKLIESNQIGDFMKYKYVSNVIDNLKRLFNELLEIRYYVDEEKTYKENNLSVSFTLTNKCNLSCSHCALSASPLSQDILSTNDVKYAIDKIIDVNPNTLILTGGEPFIRKDILEIISYIRTNFKNKLVIMTNGMLIRKKFIPF</sequence>
<dbReference type="EMBL" id="MG787421">
    <property type="protein sequence ID" value="AVP80682.1"/>
    <property type="molecule type" value="Genomic_DNA"/>
</dbReference>
<dbReference type="SFLD" id="SFLDG01067">
    <property type="entry name" value="SPASM/twitch_domain_containing"/>
    <property type="match status" value="1"/>
</dbReference>
<evidence type="ECO:0000256" key="3">
    <source>
        <dbReference type="ARBA" id="ARBA00023004"/>
    </source>
</evidence>
<keyword evidence="3" id="KW-0408">Iron</keyword>
<evidence type="ECO:0000313" key="6">
    <source>
        <dbReference type="EMBL" id="AVP80429.1"/>
    </source>
</evidence>
<dbReference type="AlphaFoldDB" id="A0A2R3SYW6"/>
<organism evidence="7">
    <name type="scientific">Staphylococcus epidermidis</name>
    <dbReference type="NCBI Taxonomy" id="1282"/>
    <lineage>
        <taxon>Bacteria</taxon>
        <taxon>Bacillati</taxon>
        <taxon>Bacillota</taxon>
        <taxon>Bacilli</taxon>
        <taxon>Bacillales</taxon>
        <taxon>Staphylococcaceae</taxon>
        <taxon>Staphylococcus</taxon>
    </lineage>
</organism>
<reference evidence="7" key="1">
    <citation type="journal article" date="2018" name="Infect. Genet. Evol.">
        <title>First description of novel arginine catabolic mobile elements (ACMEs) types IV and V harboring a kdp operon in Staphylococcus epidermidis characterized by whole genome sequencing.</title>
        <authorList>
            <person name="O'Connor A.M."/>
            <person name="McManus B.A."/>
            <person name="Coleman D.C."/>
        </authorList>
    </citation>
    <scope>NUCLEOTIDE SEQUENCE</scope>
    <source>
        <strain evidence="8">120PPC</strain>
        <strain evidence="9">218PP361</strain>
        <strain evidence="10">33BR</strain>
        <strain evidence="7">I14OR1</strain>
        <strain evidence="6">I9OR1</strain>
        <strain evidence="11">PS30PH</strain>
    </source>
</reference>
<evidence type="ECO:0000256" key="2">
    <source>
        <dbReference type="ARBA" id="ARBA00022723"/>
    </source>
</evidence>
<dbReference type="PROSITE" id="PS51918">
    <property type="entry name" value="RADICAL_SAM"/>
    <property type="match status" value="1"/>
</dbReference>
<protein>
    <submittedName>
        <fullName evidence="7">Coenzyme PQQ synthesis protein E</fullName>
    </submittedName>
</protein>
<dbReference type="InterPro" id="IPR058240">
    <property type="entry name" value="rSAM_sf"/>
</dbReference>
<dbReference type="EMBL" id="MG787415">
    <property type="protein sequence ID" value="AVP80429.1"/>
    <property type="molecule type" value="Genomic_DNA"/>
</dbReference>
<evidence type="ECO:0000256" key="4">
    <source>
        <dbReference type="ARBA" id="ARBA00023014"/>
    </source>
</evidence>
<feature type="domain" description="Radical SAM core" evidence="5">
    <location>
        <begin position="82"/>
        <end position="181"/>
    </location>
</feature>
<dbReference type="InterPro" id="IPR013785">
    <property type="entry name" value="Aldolase_TIM"/>
</dbReference>
<dbReference type="SFLD" id="SFLDS00029">
    <property type="entry name" value="Radical_SAM"/>
    <property type="match status" value="1"/>
</dbReference>
<dbReference type="InterPro" id="IPR007197">
    <property type="entry name" value="rSAM"/>
</dbReference>
<keyword evidence="4" id="KW-0411">Iron-sulfur</keyword>
<dbReference type="GO" id="GO:0046872">
    <property type="term" value="F:metal ion binding"/>
    <property type="evidence" value="ECO:0007669"/>
    <property type="project" value="UniProtKB-KW"/>
</dbReference>
<name>A0A2R3SYW6_STAEP</name>
<proteinExistence type="predicted"/>
<dbReference type="EMBL" id="MG787418">
    <property type="protein sequence ID" value="AVP80557.1"/>
    <property type="molecule type" value="Genomic_DNA"/>
</dbReference>
<accession>A0A2R3SYW6</accession>
<evidence type="ECO:0000259" key="5">
    <source>
        <dbReference type="PROSITE" id="PS51918"/>
    </source>
</evidence>
<keyword evidence="2" id="KW-0479">Metal-binding</keyword>
<dbReference type="GO" id="GO:0003824">
    <property type="term" value="F:catalytic activity"/>
    <property type="evidence" value="ECO:0007669"/>
    <property type="project" value="InterPro"/>
</dbReference>
<dbReference type="PANTHER" id="PTHR11228:SF7">
    <property type="entry name" value="PQQA PEPTIDE CYCLASE"/>
    <property type="match status" value="1"/>
</dbReference>
<evidence type="ECO:0000313" key="11">
    <source>
        <dbReference type="EMBL" id="AVP80682.1"/>
    </source>
</evidence>
<evidence type="ECO:0000313" key="8">
    <source>
        <dbReference type="EMBL" id="AVP80525.1"/>
    </source>
</evidence>
<evidence type="ECO:0000313" key="9">
    <source>
        <dbReference type="EMBL" id="AVP80557.1"/>
    </source>
</evidence>
<dbReference type="EMBL" id="MG787416">
    <property type="protein sequence ID" value="AVP80477.1"/>
    <property type="molecule type" value="Genomic_DNA"/>
</dbReference>
<dbReference type="EMBL" id="MG787417">
    <property type="protein sequence ID" value="AVP80525.1"/>
    <property type="molecule type" value="Genomic_DNA"/>
</dbReference>
<evidence type="ECO:0000313" key="7">
    <source>
        <dbReference type="EMBL" id="AVP80477.1"/>
    </source>
</evidence>
<dbReference type="SUPFAM" id="SSF102114">
    <property type="entry name" value="Radical SAM enzymes"/>
    <property type="match status" value="1"/>
</dbReference>
<dbReference type="RefSeq" id="WP_001830548.1">
    <property type="nucleotide sequence ID" value="NZ_CABGJO010000022.1"/>
</dbReference>
<dbReference type="PANTHER" id="PTHR11228">
    <property type="entry name" value="RADICAL SAM DOMAIN PROTEIN"/>
    <property type="match status" value="1"/>
</dbReference>
<keyword evidence="1" id="KW-0949">S-adenosyl-L-methionine</keyword>
<evidence type="ECO:0000313" key="10">
    <source>
        <dbReference type="EMBL" id="AVP80592.1"/>
    </source>
</evidence>